<evidence type="ECO:0000256" key="2">
    <source>
        <dbReference type="SAM" id="MobiDB-lite"/>
    </source>
</evidence>
<name>A0A6A6BCE6_9PEZI</name>
<evidence type="ECO:0000256" key="1">
    <source>
        <dbReference type="SAM" id="Coils"/>
    </source>
</evidence>
<accession>A0A6A6BCE6</accession>
<dbReference type="GeneID" id="54300787"/>
<dbReference type="EMBL" id="ML995490">
    <property type="protein sequence ID" value="KAF2140141.1"/>
    <property type="molecule type" value="Genomic_DNA"/>
</dbReference>
<gene>
    <name evidence="3" type="ORF">K452DRAFT_309930</name>
</gene>
<dbReference type="RefSeq" id="XP_033395854.1">
    <property type="nucleotide sequence ID" value="XM_033543290.1"/>
</dbReference>
<evidence type="ECO:0000313" key="3">
    <source>
        <dbReference type="EMBL" id="KAF2140141.1"/>
    </source>
</evidence>
<keyword evidence="1" id="KW-0175">Coiled coil</keyword>
<sequence length="186" mass="20532">MSEPSPHAGVEGDPEASLMSLAQKVFEGVKKAEHLESEAAEQRQRLKEHYESLENMVKGCTEFVAFRVPRQFEKRYACLWKLGMMRNRCLLLEHDLNSTERINLGHSLGIETETFCKLLCVSEDELAELVGPKGDGNKDGMKAERATSIGSPPLGSHEQTSQAGQDNKTVDKSQVLPAGTSDDNSQ</sequence>
<dbReference type="AlphaFoldDB" id="A0A6A6BCE6"/>
<proteinExistence type="predicted"/>
<keyword evidence="4" id="KW-1185">Reference proteome</keyword>
<dbReference type="Proteomes" id="UP000799438">
    <property type="component" value="Unassembled WGS sequence"/>
</dbReference>
<organism evidence="3 4">
    <name type="scientific">Aplosporella prunicola CBS 121167</name>
    <dbReference type="NCBI Taxonomy" id="1176127"/>
    <lineage>
        <taxon>Eukaryota</taxon>
        <taxon>Fungi</taxon>
        <taxon>Dikarya</taxon>
        <taxon>Ascomycota</taxon>
        <taxon>Pezizomycotina</taxon>
        <taxon>Dothideomycetes</taxon>
        <taxon>Dothideomycetes incertae sedis</taxon>
        <taxon>Botryosphaeriales</taxon>
        <taxon>Aplosporellaceae</taxon>
        <taxon>Aplosporella</taxon>
    </lineage>
</organism>
<evidence type="ECO:0000313" key="4">
    <source>
        <dbReference type="Proteomes" id="UP000799438"/>
    </source>
</evidence>
<feature type="region of interest" description="Disordered" evidence="2">
    <location>
        <begin position="130"/>
        <end position="186"/>
    </location>
</feature>
<feature type="compositionally biased region" description="Polar residues" evidence="2">
    <location>
        <begin position="157"/>
        <end position="167"/>
    </location>
</feature>
<protein>
    <submittedName>
        <fullName evidence="3">Uncharacterized protein</fullName>
    </submittedName>
</protein>
<feature type="compositionally biased region" description="Basic and acidic residues" evidence="2">
    <location>
        <begin position="135"/>
        <end position="145"/>
    </location>
</feature>
<reference evidence="3" key="1">
    <citation type="journal article" date="2020" name="Stud. Mycol.">
        <title>101 Dothideomycetes genomes: a test case for predicting lifestyles and emergence of pathogens.</title>
        <authorList>
            <person name="Haridas S."/>
            <person name="Albert R."/>
            <person name="Binder M."/>
            <person name="Bloem J."/>
            <person name="Labutti K."/>
            <person name="Salamov A."/>
            <person name="Andreopoulos B."/>
            <person name="Baker S."/>
            <person name="Barry K."/>
            <person name="Bills G."/>
            <person name="Bluhm B."/>
            <person name="Cannon C."/>
            <person name="Castanera R."/>
            <person name="Culley D."/>
            <person name="Daum C."/>
            <person name="Ezra D."/>
            <person name="Gonzalez J."/>
            <person name="Henrissat B."/>
            <person name="Kuo A."/>
            <person name="Liang C."/>
            <person name="Lipzen A."/>
            <person name="Lutzoni F."/>
            <person name="Magnuson J."/>
            <person name="Mondo S."/>
            <person name="Nolan M."/>
            <person name="Ohm R."/>
            <person name="Pangilinan J."/>
            <person name="Park H.-J."/>
            <person name="Ramirez L."/>
            <person name="Alfaro M."/>
            <person name="Sun H."/>
            <person name="Tritt A."/>
            <person name="Yoshinaga Y."/>
            <person name="Zwiers L.-H."/>
            <person name="Turgeon B."/>
            <person name="Goodwin S."/>
            <person name="Spatafora J."/>
            <person name="Crous P."/>
            <person name="Grigoriev I."/>
        </authorList>
    </citation>
    <scope>NUCLEOTIDE SEQUENCE</scope>
    <source>
        <strain evidence="3">CBS 121167</strain>
    </source>
</reference>
<feature type="coiled-coil region" evidence="1">
    <location>
        <begin position="29"/>
        <end position="56"/>
    </location>
</feature>